<keyword evidence="3" id="KW-0804">Transcription</keyword>
<dbReference type="Pfam" id="PF01037">
    <property type="entry name" value="AsnC_trans_reg"/>
    <property type="match status" value="1"/>
</dbReference>
<evidence type="ECO:0000259" key="4">
    <source>
        <dbReference type="PROSITE" id="PS50956"/>
    </source>
</evidence>
<protein>
    <submittedName>
        <fullName evidence="5">ArsR family transcriptional regulator</fullName>
    </submittedName>
</protein>
<evidence type="ECO:0000256" key="1">
    <source>
        <dbReference type="ARBA" id="ARBA00023015"/>
    </source>
</evidence>
<dbReference type="SMART" id="SM00344">
    <property type="entry name" value="HTH_ASNC"/>
    <property type="match status" value="1"/>
</dbReference>
<dbReference type="InterPro" id="IPR019888">
    <property type="entry name" value="Tscrpt_reg_AsnC-like"/>
</dbReference>
<dbReference type="InterPro" id="IPR019887">
    <property type="entry name" value="Tscrpt_reg_AsnC/Lrp_C"/>
</dbReference>
<dbReference type="SUPFAM" id="SSF46785">
    <property type="entry name" value="Winged helix' DNA-binding domain"/>
    <property type="match status" value="1"/>
</dbReference>
<keyword evidence="1" id="KW-0805">Transcription regulation</keyword>
<dbReference type="Gene3D" id="3.30.70.920">
    <property type="match status" value="1"/>
</dbReference>
<dbReference type="EMBL" id="POSP01000001">
    <property type="protein sequence ID" value="PND39924.1"/>
    <property type="molecule type" value="Genomic_DNA"/>
</dbReference>
<dbReference type="Proteomes" id="UP000235916">
    <property type="component" value="Unassembled WGS sequence"/>
</dbReference>
<dbReference type="InterPro" id="IPR000485">
    <property type="entry name" value="AsnC-type_HTH_dom"/>
</dbReference>
<dbReference type="RefSeq" id="WP_102766058.1">
    <property type="nucleotide sequence ID" value="NZ_CP124551.1"/>
</dbReference>
<dbReference type="AlphaFoldDB" id="A0A2N8L2J6"/>
<dbReference type="InterPro" id="IPR036390">
    <property type="entry name" value="WH_DNA-bd_sf"/>
</dbReference>
<dbReference type="CDD" id="cd00090">
    <property type="entry name" value="HTH_ARSR"/>
    <property type="match status" value="1"/>
</dbReference>
<evidence type="ECO:0000256" key="2">
    <source>
        <dbReference type="ARBA" id="ARBA00023125"/>
    </source>
</evidence>
<dbReference type="InterPro" id="IPR011008">
    <property type="entry name" value="Dimeric_a/b-barrel"/>
</dbReference>
<dbReference type="Gene3D" id="1.10.10.10">
    <property type="entry name" value="Winged helix-like DNA-binding domain superfamily/Winged helix DNA-binding domain"/>
    <property type="match status" value="1"/>
</dbReference>
<dbReference type="Pfam" id="PF13404">
    <property type="entry name" value="HTH_AsnC-type"/>
    <property type="match status" value="1"/>
</dbReference>
<name>A0A2N8L2J6_9BURK</name>
<dbReference type="PANTHER" id="PTHR30154">
    <property type="entry name" value="LEUCINE-RESPONSIVE REGULATORY PROTEIN"/>
    <property type="match status" value="1"/>
</dbReference>
<dbReference type="PRINTS" id="PR00033">
    <property type="entry name" value="HTHASNC"/>
</dbReference>
<organism evidence="5 6">
    <name type="scientific">Kinneretia aquatilis</name>
    <dbReference type="NCBI Taxonomy" id="2070761"/>
    <lineage>
        <taxon>Bacteria</taxon>
        <taxon>Pseudomonadati</taxon>
        <taxon>Pseudomonadota</taxon>
        <taxon>Betaproteobacteria</taxon>
        <taxon>Burkholderiales</taxon>
        <taxon>Sphaerotilaceae</taxon>
        <taxon>Roseateles</taxon>
    </lineage>
</organism>
<dbReference type="OrthoDB" id="8590699at2"/>
<feature type="domain" description="HTH asnC-type" evidence="4">
    <location>
        <begin position="4"/>
        <end position="65"/>
    </location>
</feature>
<comment type="caution">
    <text evidence="5">The sequence shown here is derived from an EMBL/GenBank/DDBJ whole genome shotgun (WGS) entry which is preliminary data.</text>
</comment>
<dbReference type="PANTHER" id="PTHR30154:SF34">
    <property type="entry name" value="TRANSCRIPTIONAL REGULATOR AZLB"/>
    <property type="match status" value="1"/>
</dbReference>
<gene>
    <name evidence="5" type="ORF">C1O66_00495</name>
</gene>
<dbReference type="GO" id="GO:0005829">
    <property type="term" value="C:cytosol"/>
    <property type="evidence" value="ECO:0007669"/>
    <property type="project" value="TreeGrafter"/>
</dbReference>
<dbReference type="GO" id="GO:0043565">
    <property type="term" value="F:sequence-specific DNA binding"/>
    <property type="evidence" value="ECO:0007669"/>
    <property type="project" value="InterPro"/>
</dbReference>
<reference evidence="5 6" key="1">
    <citation type="submission" date="2018-01" db="EMBL/GenBank/DDBJ databases">
        <title>Draft genome sequence of Paucibacter aquatile CR182 isolated from freshwater of the Nakdong River.</title>
        <authorList>
            <person name="Choi A."/>
            <person name="Chung E.J."/>
        </authorList>
    </citation>
    <scope>NUCLEOTIDE SEQUENCE [LARGE SCALE GENOMIC DNA]</scope>
    <source>
        <strain evidence="5 6">CR182</strain>
    </source>
</reference>
<dbReference type="PROSITE" id="PS50956">
    <property type="entry name" value="HTH_ASNC_2"/>
    <property type="match status" value="1"/>
</dbReference>
<evidence type="ECO:0000313" key="6">
    <source>
        <dbReference type="Proteomes" id="UP000235916"/>
    </source>
</evidence>
<sequence>MATLDKFDRQILDLMQQDCRQSAEQIAHSVGLSATAVQRRIKRLRETGVIRAEVALVDAQAVGLGVSVLVEVELAEASREAVIDGFKRRMVARPEVQQCWYVAGASDFVLLIAAADLASFERLSRELFFDDPNIKKFRSTFVLESAKRGLALPLAD</sequence>
<proteinExistence type="predicted"/>
<evidence type="ECO:0000313" key="5">
    <source>
        <dbReference type="EMBL" id="PND39924.1"/>
    </source>
</evidence>
<accession>A0A2N8L2J6</accession>
<dbReference type="InterPro" id="IPR036388">
    <property type="entry name" value="WH-like_DNA-bd_sf"/>
</dbReference>
<dbReference type="PROSITE" id="PS00519">
    <property type="entry name" value="HTH_ASNC_1"/>
    <property type="match status" value="1"/>
</dbReference>
<dbReference type="GO" id="GO:0006355">
    <property type="term" value="P:regulation of DNA-templated transcription"/>
    <property type="evidence" value="ECO:0007669"/>
    <property type="project" value="UniProtKB-ARBA"/>
</dbReference>
<dbReference type="GO" id="GO:0043200">
    <property type="term" value="P:response to amino acid"/>
    <property type="evidence" value="ECO:0007669"/>
    <property type="project" value="TreeGrafter"/>
</dbReference>
<evidence type="ECO:0000256" key="3">
    <source>
        <dbReference type="ARBA" id="ARBA00023163"/>
    </source>
</evidence>
<keyword evidence="2" id="KW-0238">DNA-binding</keyword>
<keyword evidence="6" id="KW-1185">Reference proteome</keyword>
<dbReference type="InterPro" id="IPR019885">
    <property type="entry name" value="Tscrpt_reg_HTH_AsnC-type_CS"/>
</dbReference>
<dbReference type="SUPFAM" id="SSF54909">
    <property type="entry name" value="Dimeric alpha+beta barrel"/>
    <property type="match status" value="1"/>
</dbReference>
<dbReference type="InterPro" id="IPR011991">
    <property type="entry name" value="ArsR-like_HTH"/>
</dbReference>